<keyword evidence="1" id="KW-1133">Transmembrane helix</keyword>
<dbReference type="CDD" id="cd00761">
    <property type="entry name" value="Glyco_tranf_GTA_type"/>
    <property type="match status" value="1"/>
</dbReference>
<dbReference type="KEGG" id="aon:DEH84_13865"/>
<dbReference type="Gene3D" id="3.90.550.10">
    <property type="entry name" value="Spore Coat Polysaccharide Biosynthesis Protein SpsA, Chain A"/>
    <property type="match status" value="1"/>
</dbReference>
<dbReference type="AlphaFoldDB" id="A0A2U8FTL9"/>
<name>A0A2U8FTL9_9BURK</name>
<dbReference type="EMBL" id="CP029210">
    <property type="protein sequence ID" value="AWI54389.1"/>
    <property type="molecule type" value="Genomic_DNA"/>
</dbReference>
<gene>
    <name evidence="3" type="ORF">DEH84_13865</name>
</gene>
<keyword evidence="1" id="KW-0812">Transmembrane</keyword>
<accession>A0A2U8FTL9</accession>
<keyword evidence="4" id="KW-1185">Reference proteome</keyword>
<protein>
    <recommendedName>
        <fullName evidence="2">Glycosyltransferase 2-like domain-containing protein</fullName>
    </recommendedName>
</protein>
<reference evidence="3 4" key="1">
    <citation type="submission" date="2018-05" db="EMBL/GenBank/DDBJ databases">
        <title>complete genome sequence of Aquabacterium olei NBRC 110486.</title>
        <authorList>
            <person name="Tang B."/>
            <person name="Chang J."/>
            <person name="Zhang L."/>
            <person name="Yang H."/>
        </authorList>
    </citation>
    <scope>NUCLEOTIDE SEQUENCE [LARGE SCALE GENOMIC DNA]</scope>
    <source>
        <strain evidence="3 4">NBRC 110486</strain>
    </source>
</reference>
<sequence>MWWRTRFCVSACLVYFSWLPSESRPLSQRYAWQSISGANVRARMPLNYLVQNDSAACKDGIGNLPLVSVITPCFNAKKFLPSLLSCVESQDFQLEHIIVDDCSDDGSWSELEALSRGRPWLKIHRLECRSGPIVARNKAIELAQGRFLAFLDADDLWLPCKTKRQVAFMVESQCGISFTDYRHMSEDGTRVGRLLRGPSRIGLTLHHTTRFMGCLTVVINRDVVKDFRFPEINPSVRAEDFLAWSRVIRFYGPAFRCPGDFARYRVVKNSRSSSKFKASLSVWRLYYVVEGLPGWKAGCFFILFLIFSAWKRLLYSPRLYVSGDASVVKYRL</sequence>
<dbReference type="PANTHER" id="PTHR22916">
    <property type="entry name" value="GLYCOSYLTRANSFERASE"/>
    <property type="match status" value="1"/>
</dbReference>
<dbReference type="InterPro" id="IPR029044">
    <property type="entry name" value="Nucleotide-diphossugar_trans"/>
</dbReference>
<feature type="transmembrane region" description="Helical" evidence="1">
    <location>
        <begin position="285"/>
        <end position="310"/>
    </location>
</feature>
<keyword evidence="1" id="KW-0472">Membrane</keyword>
<feature type="domain" description="Glycosyltransferase 2-like" evidence="2">
    <location>
        <begin position="68"/>
        <end position="208"/>
    </location>
</feature>
<proteinExistence type="predicted"/>
<dbReference type="Proteomes" id="UP000244892">
    <property type="component" value="Chromosome"/>
</dbReference>
<organism evidence="3 4">
    <name type="scientific">Aquabacterium olei</name>
    <dbReference type="NCBI Taxonomy" id="1296669"/>
    <lineage>
        <taxon>Bacteria</taxon>
        <taxon>Pseudomonadati</taxon>
        <taxon>Pseudomonadota</taxon>
        <taxon>Betaproteobacteria</taxon>
        <taxon>Burkholderiales</taxon>
        <taxon>Aquabacterium</taxon>
    </lineage>
</organism>
<evidence type="ECO:0000256" key="1">
    <source>
        <dbReference type="SAM" id="Phobius"/>
    </source>
</evidence>
<evidence type="ECO:0000313" key="3">
    <source>
        <dbReference type="EMBL" id="AWI54389.1"/>
    </source>
</evidence>
<evidence type="ECO:0000259" key="2">
    <source>
        <dbReference type="Pfam" id="PF00535"/>
    </source>
</evidence>
<evidence type="ECO:0000313" key="4">
    <source>
        <dbReference type="Proteomes" id="UP000244892"/>
    </source>
</evidence>
<dbReference type="GO" id="GO:0016758">
    <property type="term" value="F:hexosyltransferase activity"/>
    <property type="evidence" value="ECO:0007669"/>
    <property type="project" value="UniProtKB-ARBA"/>
</dbReference>
<dbReference type="Pfam" id="PF00535">
    <property type="entry name" value="Glycos_transf_2"/>
    <property type="match status" value="1"/>
</dbReference>
<dbReference type="PANTHER" id="PTHR22916:SF3">
    <property type="entry name" value="UDP-GLCNAC:BETAGAL BETA-1,3-N-ACETYLGLUCOSAMINYLTRANSFERASE-LIKE PROTEIN 1"/>
    <property type="match status" value="1"/>
</dbReference>
<dbReference type="SUPFAM" id="SSF53448">
    <property type="entry name" value="Nucleotide-diphospho-sugar transferases"/>
    <property type="match status" value="1"/>
</dbReference>
<dbReference type="InterPro" id="IPR001173">
    <property type="entry name" value="Glyco_trans_2-like"/>
</dbReference>